<dbReference type="GO" id="GO:0009063">
    <property type="term" value="P:amino acid catabolic process"/>
    <property type="evidence" value="ECO:0007669"/>
    <property type="project" value="InterPro"/>
</dbReference>
<dbReference type="InterPro" id="IPR029017">
    <property type="entry name" value="Enolase-like_N"/>
</dbReference>
<dbReference type="AlphaFoldDB" id="A0A6B0YU29"/>
<reference evidence="3" key="1">
    <citation type="submission" date="2019-09" db="EMBL/GenBank/DDBJ databases">
        <title>Characterisation of the sponge microbiome using genome-centric metagenomics.</title>
        <authorList>
            <person name="Engelberts J.P."/>
            <person name="Robbins S.J."/>
            <person name="De Goeij J.M."/>
            <person name="Aranda M."/>
            <person name="Bell S.C."/>
            <person name="Webster N.S."/>
        </authorList>
    </citation>
    <scope>NUCLEOTIDE SEQUENCE</scope>
    <source>
        <strain evidence="3">SB0664_bin_27</strain>
    </source>
</reference>
<name>A0A6B0YU29_9CHLR</name>
<keyword evidence="1" id="KW-0456">Lyase</keyword>
<dbReference type="SUPFAM" id="SSF54826">
    <property type="entry name" value="Enolase N-terminal domain-like"/>
    <property type="match status" value="1"/>
</dbReference>
<sequence>MNAKVSAIELFPIRIPRDVPYLGPLEEDNRPNPKGYIVRPGNRTVYPVCDQTLLVRAEASDGTVGWGECFGVVAPQVARTILDELLIPFVIGRSSHDVERIYEDLYDLQRVRGHFGGYALDAIAGLDMALWDLRGKLSGQPVWQLLGGLRNERLPVYVSGLPGATKEDRAALGKQWIERGFSALKFAAVVADEGEIAEIEAIRGEVGPVPKILADLHWRYTALEAVQLIEKLCDCDLYLAEAPVAPEDLAGQAHVARSVKTRIGLGEEWRTVHEYLPRLQAGCMDVIQPEMAHTGITGFVRICELAQAFHCQVMPHATINVGIAQAASLHASATLANFVMHEYQHSIFDRNKQFIRSTMDCRAGFFTLPEGPGLGVEPTEEALSFAINQG</sequence>
<feature type="domain" description="Mandelate racemase/muconate lactonizing enzyme C-terminal" evidence="2">
    <location>
        <begin position="166"/>
        <end position="262"/>
    </location>
</feature>
<evidence type="ECO:0000256" key="1">
    <source>
        <dbReference type="ARBA" id="ARBA00023239"/>
    </source>
</evidence>
<gene>
    <name evidence="3" type="ORF">F4Y42_11805</name>
</gene>
<dbReference type="InterPro" id="IPR013341">
    <property type="entry name" value="Mandelate_racemase_N_dom"/>
</dbReference>
<dbReference type="InterPro" id="IPR013342">
    <property type="entry name" value="Mandelate_racemase_C"/>
</dbReference>
<organism evidence="3">
    <name type="scientific">Caldilineaceae bacterium SB0664_bin_27</name>
    <dbReference type="NCBI Taxonomy" id="2605260"/>
    <lineage>
        <taxon>Bacteria</taxon>
        <taxon>Bacillati</taxon>
        <taxon>Chloroflexota</taxon>
        <taxon>Caldilineae</taxon>
        <taxon>Caldilineales</taxon>
        <taxon>Caldilineaceae</taxon>
    </lineage>
</organism>
<dbReference type="SMART" id="SM00922">
    <property type="entry name" value="MR_MLE"/>
    <property type="match status" value="1"/>
</dbReference>
<dbReference type="CDD" id="cd03316">
    <property type="entry name" value="MR_like"/>
    <property type="match status" value="1"/>
</dbReference>
<dbReference type="EMBL" id="VXRG01000100">
    <property type="protein sequence ID" value="MXY94117.1"/>
    <property type="molecule type" value="Genomic_DNA"/>
</dbReference>
<dbReference type="SFLD" id="SFLDS00001">
    <property type="entry name" value="Enolase"/>
    <property type="match status" value="1"/>
</dbReference>
<dbReference type="PANTHER" id="PTHR48080">
    <property type="entry name" value="D-GALACTONATE DEHYDRATASE-RELATED"/>
    <property type="match status" value="1"/>
</dbReference>
<comment type="caution">
    <text evidence="3">The sequence shown here is derived from an EMBL/GenBank/DDBJ whole genome shotgun (WGS) entry which is preliminary data.</text>
</comment>
<dbReference type="Pfam" id="PF13378">
    <property type="entry name" value="MR_MLE_C"/>
    <property type="match status" value="1"/>
</dbReference>
<accession>A0A6B0YU29</accession>
<proteinExistence type="predicted"/>
<evidence type="ECO:0000259" key="2">
    <source>
        <dbReference type="SMART" id="SM00922"/>
    </source>
</evidence>
<protein>
    <submittedName>
        <fullName evidence="3">Mandelate racemase/muconate lactonizing enzyme family protein</fullName>
    </submittedName>
</protein>
<dbReference type="Gene3D" id="3.30.390.10">
    <property type="entry name" value="Enolase-like, N-terminal domain"/>
    <property type="match status" value="1"/>
</dbReference>
<dbReference type="Gene3D" id="3.20.20.120">
    <property type="entry name" value="Enolase-like C-terminal domain"/>
    <property type="match status" value="1"/>
</dbReference>
<dbReference type="PANTHER" id="PTHR48080:SF2">
    <property type="entry name" value="D-GALACTONATE DEHYDRATASE"/>
    <property type="match status" value="1"/>
</dbReference>
<dbReference type="InterPro" id="IPR018110">
    <property type="entry name" value="Mandel_Rmase/mucon_lact_enz_CS"/>
</dbReference>
<dbReference type="InterPro" id="IPR036849">
    <property type="entry name" value="Enolase-like_C_sf"/>
</dbReference>
<dbReference type="Pfam" id="PF02746">
    <property type="entry name" value="MR_MLE_N"/>
    <property type="match status" value="1"/>
</dbReference>
<dbReference type="GO" id="GO:0016829">
    <property type="term" value="F:lyase activity"/>
    <property type="evidence" value="ECO:0007669"/>
    <property type="project" value="UniProtKB-KW"/>
</dbReference>
<dbReference type="InterPro" id="IPR029065">
    <property type="entry name" value="Enolase_C-like"/>
</dbReference>
<dbReference type="PROSITE" id="PS00908">
    <property type="entry name" value="MR_MLE_1"/>
    <property type="match status" value="1"/>
</dbReference>
<evidence type="ECO:0000313" key="3">
    <source>
        <dbReference type="EMBL" id="MXY94117.1"/>
    </source>
</evidence>
<dbReference type="SUPFAM" id="SSF51604">
    <property type="entry name" value="Enolase C-terminal domain-like"/>
    <property type="match status" value="1"/>
</dbReference>
<dbReference type="InterPro" id="IPR034593">
    <property type="entry name" value="DgoD-like"/>
</dbReference>